<organism evidence="1">
    <name type="scientific">marine sediment metagenome</name>
    <dbReference type="NCBI Taxonomy" id="412755"/>
    <lineage>
        <taxon>unclassified sequences</taxon>
        <taxon>metagenomes</taxon>
        <taxon>ecological metagenomes</taxon>
    </lineage>
</organism>
<comment type="caution">
    <text evidence="1">The sequence shown here is derived from an EMBL/GenBank/DDBJ whole genome shotgun (WGS) entry which is preliminary data.</text>
</comment>
<name>X0Y9Q9_9ZZZZ</name>
<dbReference type="AlphaFoldDB" id="X0Y9Q9"/>
<evidence type="ECO:0000313" key="1">
    <source>
        <dbReference type="EMBL" id="GAG52574.1"/>
    </source>
</evidence>
<feature type="non-terminal residue" evidence="1">
    <location>
        <position position="81"/>
    </location>
</feature>
<dbReference type="EMBL" id="BARS01050955">
    <property type="protein sequence ID" value="GAG52574.1"/>
    <property type="molecule type" value="Genomic_DNA"/>
</dbReference>
<proteinExistence type="predicted"/>
<sequence>MTTVLTSYTVVPELQHWYNIFLVDRAIVGKYRIPPPTDIAQLYLSTNSFIEMLFNDNYCQTTYGYKYLQETNSFCIPRNVF</sequence>
<accession>X0Y9Q9</accession>
<protein>
    <submittedName>
        <fullName evidence="1">Uncharacterized protein</fullName>
    </submittedName>
</protein>
<reference evidence="1" key="1">
    <citation type="journal article" date="2014" name="Front. Microbiol.">
        <title>High frequency of phylogenetically diverse reductive dehalogenase-homologous genes in deep subseafloor sedimentary metagenomes.</title>
        <authorList>
            <person name="Kawai M."/>
            <person name="Futagami T."/>
            <person name="Toyoda A."/>
            <person name="Takaki Y."/>
            <person name="Nishi S."/>
            <person name="Hori S."/>
            <person name="Arai W."/>
            <person name="Tsubouchi T."/>
            <person name="Morono Y."/>
            <person name="Uchiyama I."/>
            <person name="Ito T."/>
            <person name="Fujiyama A."/>
            <person name="Inagaki F."/>
            <person name="Takami H."/>
        </authorList>
    </citation>
    <scope>NUCLEOTIDE SEQUENCE</scope>
    <source>
        <strain evidence="1">Expedition CK06-06</strain>
    </source>
</reference>
<gene>
    <name evidence="1" type="ORF">S01H1_75981</name>
</gene>